<dbReference type="KEGG" id="vg:55604684"/>
<dbReference type="GeneID" id="55604684"/>
<dbReference type="RefSeq" id="YP_009834617.1">
    <property type="nucleotide sequence ID" value="NC_048673.1"/>
</dbReference>
<keyword evidence="2" id="KW-1185">Reference proteome</keyword>
<proteinExistence type="predicted"/>
<dbReference type="Proteomes" id="UP000226092">
    <property type="component" value="Segment"/>
</dbReference>
<protein>
    <submittedName>
        <fullName evidence="1">Uncharacterized protein</fullName>
    </submittedName>
</protein>
<dbReference type="EMBL" id="MF448340">
    <property type="protein sequence ID" value="ASU00235.1"/>
    <property type="molecule type" value="Genomic_DNA"/>
</dbReference>
<evidence type="ECO:0000313" key="2">
    <source>
        <dbReference type="Proteomes" id="UP000226092"/>
    </source>
</evidence>
<name>A0A223LDW8_9CAUD</name>
<sequence length="186" mass="21574">MKEGSNVQINSNVMNDESQRHLFGMVGVVSYYNPEVWVEVTWPNGTISAYEENELICIDKEEKKPLPEVVQPESGYDVSFVEKVIEKINDYHRDYLERHPNDWDCCGFSSVYVEFGRKKKVKDLVLGLGFDIAYKSGKESFLEPKFRIPYCGHQSLTYKEEIMQIICDEINNVVGEKVAYRSSYMD</sequence>
<reference evidence="1 2" key="1">
    <citation type="submission" date="2017-07" db="EMBL/GenBank/DDBJ databases">
        <title>In vitro design and evaluation of phage cocktails against multidrug-resistant Aeromonas salmonicida.</title>
        <authorList>
            <person name="Chen L."/>
            <person name="Yuan S."/>
            <person name="Ma Y."/>
        </authorList>
    </citation>
    <scope>NUCLEOTIDE SEQUENCE [LARGE SCALE GENOMIC DNA]</scope>
</reference>
<evidence type="ECO:0000313" key="1">
    <source>
        <dbReference type="EMBL" id="ASU00235.1"/>
    </source>
</evidence>
<accession>A0A223LDW8</accession>
<organism evidence="1 2">
    <name type="scientific">Aeromonas phage AS-zj</name>
    <dbReference type="NCBI Taxonomy" id="2024208"/>
    <lineage>
        <taxon>Viruses</taxon>
        <taxon>Duplodnaviria</taxon>
        <taxon>Heunggongvirae</taxon>
        <taxon>Uroviricota</taxon>
        <taxon>Caudoviricetes</taxon>
        <taxon>Pantevenvirales</taxon>
        <taxon>Straboviridae</taxon>
        <taxon>Emmerichvirinae</taxon>
        <taxon>Ceceduovirus</taxon>
        <taxon>Ceceduovirus aszj</taxon>
    </lineage>
</organism>